<evidence type="ECO:0000259" key="4">
    <source>
        <dbReference type="Pfam" id="PF24883"/>
    </source>
</evidence>
<keyword evidence="1" id="KW-0677">Repeat</keyword>
<dbReference type="Gene3D" id="3.40.50.300">
    <property type="entry name" value="P-loop containing nucleotide triphosphate hydrolases"/>
    <property type="match status" value="1"/>
</dbReference>
<evidence type="ECO:0000256" key="2">
    <source>
        <dbReference type="SAM" id="SignalP"/>
    </source>
</evidence>
<keyword evidence="2" id="KW-0732">Signal</keyword>
<dbReference type="Pfam" id="PF17107">
    <property type="entry name" value="SesA"/>
    <property type="match status" value="1"/>
</dbReference>
<feature type="domain" description="Nephrocystin 3-like N-terminal" evidence="4">
    <location>
        <begin position="279"/>
        <end position="321"/>
    </location>
</feature>
<evidence type="ECO:0000313" key="7">
    <source>
        <dbReference type="Proteomes" id="UP000184330"/>
    </source>
</evidence>
<feature type="signal peptide" evidence="2">
    <location>
        <begin position="1"/>
        <end position="19"/>
    </location>
</feature>
<feature type="domain" description="DUF7791" evidence="5">
    <location>
        <begin position="501"/>
        <end position="637"/>
    </location>
</feature>
<dbReference type="OrthoDB" id="674604at2759"/>
<reference evidence="6 7" key="1">
    <citation type="submission" date="2016-03" db="EMBL/GenBank/DDBJ databases">
        <authorList>
            <person name="Ploux O."/>
        </authorList>
    </citation>
    <scope>NUCLEOTIDE SEQUENCE [LARGE SCALE GENOMIC DNA]</scope>
    <source>
        <strain evidence="6 7">UAMH 11012</strain>
    </source>
</reference>
<proteinExistence type="predicted"/>
<accession>A0A1L7WTT7</accession>
<dbReference type="InterPro" id="IPR031352">
    <property type="entry name" value="SesA"/>
</dbReference>
<evidence type="ECO:0000256" key="1">
    <source>
        <dbReference type="ARBA" id="ARBA00022737"/>
    </source>
</evidence>
<organism evidence="6 7">
    <name type="scientific">Phialocephala subalpina</name>
    <dbReference type="NCBI Taxonomy" id="576137"/>
    <lineage>
        <taxon>Eukaryota</taxon>
        <taxon>Fungi</taxon>
        <taxon>Dikarya</taxon>
        <taxon>Ascomycota</taxon>
        <taxon>Pezizomycotina</taxon>
        <taxon>Leotiomycetes</taxon>
        <taxon>Helotiales</taxon>
        <taxon>Mollisiaceae</taxon>
        <taxon>Phialocephala</taxon>
        <taxon>Phialocephala fortinii species complex</taxon>
    </lineage>
</organism>
<dbReference type="AlphaFoldDB" id="A0A1L7WTT7"/>
<dbReference type="Pfam" id="PF25053">
    <property type="entry name" value="DUF7791"/>
    <property type="match status" value="1"/>
</dbReference>
<evidence type="ECO:0000313" key="6">
    <source>
        <dbReference type="EMBL" id="CZR56191.1"/>
    </source>
</evidence>
<dbReference type="Proteomes" id="UP000184330">
    <property type="component" value="Unassembled WGS sequence"/>
</dbReference>
<dbReference type="EMBL" id="FJOG01000007">
    <property type="protein sequence ID" value="CZR56191.1"/>
    <property type="molecule type" value="Genomic_DNA"/>
</dbReference>
<dbReference type="Pfam" id="PF24883">
    <property type="entry name" value="NPHP3_N"/>
    <property type="match status" value="1"/>
</dbReference>
<dbReference type="SUPFAM" id="SSF52540">
    <property type="entry name" value="P-loop containing nucleoside triphosphate hydrolases"/>
    <property type="match status" value="1"/>
</dbReference>
<protein>
    <submittedName>
        <fullName evidence="6">Uncharacterized protein</fullName>
    </submittedName>
</protein>
<gene>
    <name evidence="6" type="ORF">PAC_06079</name>
</gene>
<keyword evidence="7" id="KW-1185">Reference proteome</keyword>
<evidence type="ECO:0000259" key="3">
    <source>
        <dbReference type="Pfam" id="PF17107"/>
    </source>
</evidence>
<dbReference type="PANTHER" id="PTHR10039">
    <property type="entry name" value="AMELOGENIN"/>
    <property type="match status" value="1"/>
</dbReference>
<sequence length="967" mass="109540">MTGVAEASLVLGLISSVIAIVDRAKQVYDAAANAEGLPEAFREVAERLPIVRTILVSAERHIHDGEIDENSRKAMKPVIERCGKRAEKLDKLFKKVIPPDDASRPERYLKAVRTLGKGGKVEILMKGMLEDIQLLASDYGLQAFTKDQIQQIAKALKEVSDIKTSVPDSEFRDSTITTNMLGDVHGTQNINNVEGDQYLATGSAKMYNATTMSFETKDLNFQAQTQNFISSSAFRKLMYTGIVAPDEFQEECEETILDLLAFRGMDERYEDIAEAHAQTFRWIYESPEPGFTDWLRSGQEIYWISGKAGCGKSTLMKYLILSQYRQLISVVLPRQFTMFSKGRDRIHRNGGWQWTLSELKAAFRAIVNQKALSLRLCLLIDGLDEFSGEHKDIIAVLDELARPSSDSVQDLTVGDIKKYVTDKFDKDVHLKELAANDRVTSDQIMEEILEKAEGVFLWVTLVVNSLIEGLEGGDDMKDLQRRLSELPAGLEPLYQRIVENIKPRYHEQAAQLFRIVHIAVSPLTPLALSFVDEDPKAALSAQQEVYCDKKIERRHVLVSRRLKSRCAGLIEISGDKVFYAVRRYYRVQFLHLTVKEFLASDKMQNWLATRRSTNTPNLHVRILTCALRQLQVTGCTQLRHHHTQTAESGPFLKGNDLLAYFASDGIINLILFHAIQAENILCKSQLLYFKALDKLMQDAHATPPSSITEGRESEAKQRSPHWTTFRYDWTEPDQWHSDFVAYLIAIRMTRSVIEAIHVGYEPSSKPGMPLLHYAISHIAPDYAIRDQERDNIDPEIVEGLLKKGCDPNQTLNLSRGVNMRATRGGTIWEDALLHAQQRFCLASQNTQGAEAYYPQQWVQTTEMDDLRLRWVKTFRLFAEYGADLQATVYAAQDSEPVVFKMSALSIFNDAFTTFEHPLVESTRELLISKGATVVKQRSFIAAAIEIRDKSHGNPEDRFVEDNLLTNT</sequence>
<dbReference type="InterPro" id="IPR056693">
    <property type="entry name" value="DUF7791"/>
</dbReference>
<feature type="domain" description="NACHT-NTPase and P-loop NTPases N-terminal" evidence="3">
    <location>
        <begin position="14"/>
        <end position="135"/>
    </location>
</feature>
<evidence type="ECO:0000259" key="5">
    <source>
        <dbReference type="Pfam" id="PF25053"/>
    </source>
</evidence>
<name>A0A1L7WTT7_9HELO</name>
<dbReference type="InterPro" id="IPR027417">
    <property type="entry name" value="P-loop_NTPase"/>
</dbReference>
<feature type="chain" id="PRO_5013358462" evidence="2">
    <location>
        <begin position="20"/>
        <end position="967"/>
    </location>
</feature>
<dbReference type="InterPro" id="IPR056884">
    <property type="entry name" value="NPHP3-like_N"/>
</dbReference>
<dbReference type="PANTHER" id="PTHR10039:SF5">
    <property type="entry name" value="NACHT DOMAIN-CONTAINING PROTEIN"/>
    <property type="match status" value="1"/>
</dbReference>
<dbReference type="STRING" id="576137.A0A1L7WTT7"/>